<proteinExistence type="predicted"/>
<dbReference type="AlphaFoldDB" id="A0A516KDL3"/>
<evidence type="ECO:0000313" key="2">
    <source>
        <dbReference type="Proteomes" id="UP000315215"/>
    </source>
</evidence>
<dbReference type="CDD" id="cd11532">
    <property type="entry name" value="NTP-PPase_COG4997"/>
    <property type="match status" value="1"/>
</dbReference>
<dbReference type="EMBL" id="CP041666">
    <property type="protein sequence ID" value="QDP39502.1"/>
    <property type="molecule type" value="Genomic_DNA"/>
</dbReference>
<evidence type="ECO:0000313" key="1">
    <source>
        <dbReference type="EMBL" id="QDP39502.1"/>
    </source>
</evidence>
<protein>
    <submittedName>
        <fullName evidence="1">Phosphoribosyl-ATP pyrophosphohydrolase</fullName>
    </submittedName>
</protein>
<dbReference type="InterPro" id="IPR038735">
    <property type="entry name" value="MSMEG_1276-like_NTP-PPase_dom"/>
</dbReference>
<organism evidence="1 2">
    <name type="scientific">Radiobacillus deserti</name>
    <dbReference type="NCBI Taxonomy" id="2594883"/>
    <lineage>
        <taxon>Bacteria</taxon>
        <taxon>Bacillati</taxon>
        <taxon>Bacillota</taxon>
        <taxon>Bacilli</taxon>
        <taxon>Bacillales</taxon>
        <taxon>Bacillaceae</taxon>
        <taxon>Radiobacillus</taxon>
    </lineage>
</organism>
<dbReference type="Proteomes" id="UP000315215">
    <property type="component" value="Chromosome"/>
</dbReference>
<keyword evidence="1" id="KW-0378">Hydrolase</keyword>
<dbReference type="GO" id="GO:0016787">
    <property type="term" value="F:hydrolase activity"/>
    <property type="evidence" value="ECO:0007669"/>
    <property type="project" value="UniProtKB-KW"/>
</dbReference>
<reference evidence="1 2" key="1">
    <citation type="submission" date="2019-07" db="EMBL/GenBank/DDBJ databases">
        <authorList>
            <person name="Li J."/>
        </authorList>
    </citation>
    <scope>NUCLEOTIDE SEQUENCE [LARGE SCALE GENOMIC DNA]</scope>
    <source>
        <strain evidence="1 2">TKL69</strain>
    </source>
</reference>
<keyword evidence="2" id="KW-1185">Reference proteome</keyword>
<accession>A0A516KDL3</accession>
<sequence length="107" mass="12563">MPVYQKLVRDCIPKIIEQSGKAYKIERLDEKEYTLALQKKLQEEVKEYLEAEHDAHGLEELADILELLHGLAKTHDATIERVEEIRQEKARSRGSFDERIFLIEVED</sequence>
<dbReference type="RefSeq" id="WP_143892252.1">
    <property type="nucleotide sequence ID" value="NZ_CP041666.1"/>
</dbReference>
<dbReference type="OrthoDB" id="9813491at2"/>
<name>A0A516KDL3_9BACI</name>
<dbReference type="SUPFAM" id="SSF101386">
    <property type="entry name" value="all-alpha NTP pyrophosphatases"/>
    <property type="match status" value="1"/>
</dbReference>
<dbReference type="KEGG" id="aqt:FN924_04515"/>
<gene>
    <name evidence="1" type="ORF">FN924_04515</name>
</gene>